<reference evidence="2" key="1">
    <citation type="submission" date="2022-06" db="EMBL/GenBank/DDBJ databases">
        <authorList>
            <person name="Andreotti S."/>
            <person name="Wyler E."/>
        </authorList>
    </citation>
    <scope>NUCLEOTIDE SEQUENCE</scope>
</reference>
<dbReference type="Proteomes" id="UP001152836">
    <property type="component" value="Unassembled WGS sequence"/>
</dbReference>
<dbReference type="EMBL" id="CALSGD010000473">
    <property type="protein sequence ID" value="CAH6778541.1"/>
    <property type="molecule type" value="Genomic_DNA"/>
</dbReference>
<dbReference type="GO" id="GO:0008203">
    <property type="term" value="P:cholesterol metabolic process"/>
    <property type="evidence" value="ECO:0007669"/>
    <property type="project" value="TreeGrafter"/>
</dbReference>
<dbReference type="InterPro" id="IPR026114">
    <property type="entry name" value="APOF"/>
</dbReference>
<dbReference type="PANTHER" id="PTHR15011:SF3">
    <property type="entry name" value="APOLIPOPROTEIN F"/>
    <property type="match status" value="1"/>
</dbReference>
<dbReference type="CTD" id="319"/>
<dbReference type="Pfam" id="PF15148">
    <property type="entry name" value="Apolipo_F"/>
    <property type="match status" value="1"/>
</dbReference>
<dbReference type="PANTHER" id="PTHR15011">
    <property type="entry name" value="APOLIPOPROTEIN F"/>
    <property type="match status" value="1"/>
</dbReference>
<feature type="chain" id="PRO_5043583539" evidence="1">
    <location>
        <begin position="36"/>
        <end position="319"/>
    </location>
</feature>
<evidence type="ECO:0000313" key="2">
    <source>
        <dbReference type="EMBL" id="CAH6778541.1"/>
    </source>
</evidence>
<sequence>MTGLYGFSAPDMRSLGLTVITTQLLCCLLQCPVDAIPHREPASPSTALPPPALAYQLPSPDPSSCRGLLPKSLPGFTQMPPLHQFLVGLALRNALEEAGCQADVWGLQLQLYRLGGVEATQALIHHLQELQKGGRRADRQVSVDALSSALQLLAWEQPGQKRVPRSISNSVCDNEQEQRVHNVVGLLPAVGTYYNLGTALYYAIQNCSDKAKERGEDGAIDLGYDLLMAMMGVSGGPAAVVISGALKPAMKAGVQQLIRYYYGEKEVNTPQPETTKDGTPEGNDFQETTMADLVSEVESTSSYWDQTLVKNFGVWAYKR</sequence>
<organism evidence="2 3">
    <name type="scientific">Phodopus roborovskii</name>
    <name type="common">Roborovski's desert hamster</name>
    <name type="synonym">Cricetulus roborovskii</name>
    <dbReference type="NCBI Taxonomy" id="109678"/>
    <lineage>
        <taxon>Eukaryota</taxon>
        <taxon>Metazoa</taxon>
        <taxon>Chordata</taxon>
        <taxon>Craniata</taxon>
        <taxon>Vertebrata</taxon>
        <taxon>Euteleostomi</taxon>
        <taxon>Mammalia</taxon>
        <taxon>Eutheria</taxon>
        <taxon>Euarchontoglires</taxon>
        <taxon>Glires</taxon>
        <taxon>Rodentia</taxon>
        <taxon>Myomorpha</taxon>
        <taxon>Muroidea</taxon>
        <taxon>Cricetidae</taxon>
        <taxon>Cricetinae</taxon>
        <taxon>Phodopus</taxon>
    </lineage>
</organism>
<dbReference type="GeneID" id="127215846"/>
<name>A0AAU9YT52_PHORO</name>
<evidence type="ECO:0000313" key="3">
    <source>
        <dbReference type="Proteomes" id="UP001152836"/>
    </source>
</evidence>
<dbReference type="RefSeq" id="XP_051032294.1">
    <property type="nucleotide sequence ID" value="XM_051176337.1"/>
</dbReference>
<feature type="signal peptide" evidence="1">
    <location>
        <begin position="1"/>
        <end position="35"/>
    </location>
</feature>
<gene>
    <name evidence="2" type="primary">Apof</name>
    <name evidence="2" type="ORF">PHOROB_LOCUS2281</name>
</gene>
<dbReference type="KEGG" id="prob:127215846"/>
<protein>
    <submittedName>
        <fullName evidence="2">Apof protein</fullName>
    </submittedName>
</protein>
<keyword evidence="1" id="KW-0732">Signal</keyword>
<dbReference type="GO" id="GO:0005615">
    <property type="term" value="C:extracellular space"/>
    <property type="evidence" value="ECO:0007669"/>
    <property type="project" value="TreeGrafter"/>
</dbReference>
<evidence type="ECO:0000256" key="1">
    <source>
        <dbReference type="SAM" id="SignalP"/>
    </source>
</evidence>
<comment type="caution">
    <text evidence="2">The sequence shown here is derived from an EMBL/GenBank/DDBJ whole genome shotgun (WGS) entry which is preliminary data.</text>
</comment>
<keyword evidence="3" id="KW-1185">Reference proteome</keyword>
<proteinExistence type="predicted"/>
<accession>A0AAU9YT52</accession>
<dbReference type="AlphaFoldDB" id="A0AAU9YT52"/>